<sequence>MSLFYNELYILRTPLFNPQGFIDLLSQEDYFLPSVSFLAISECHTLRTKNNYPSEALIHEGRFQDGVKAMDEALAVIKPLTTPSTLLTLKALLLNERVVRALMDTADDDKRAEFTTRDWFCSFSIIKKRHSNTKEFAHVSLDILRPLLFLVGKLEPLPNYHVHGARVVLGINDNLEPAVQEARSPKPARKNATLRFAPYGRKSARSPLPLPSASAASSSDQYHDSHPSLSTSSTLVDLPTL</sequence>
<evidence type="ECO:0000313" key="3">
    <source>
        <dbReference type="Proteomes" id="UP000717328"/>
    </source>
</evidence>
<name>A0A9P7FTK8_9AGAR</name>
<accession>A0A9P7FTK8</accession>
<feature type="compositionally biased region" description="Low complexity" evidence="1">
    <location>
        <begin position="205"/>
        <end position="219"/>
    </location>
</feature>
<protein>
    <submittedName>
        <fullName evidence="2">Uncharacterized protein</fullName>
    </submittedName>
</protein>
<evidence type="ECO:0000313" key="2">
    <source>
        <dbReference type="EMBL" id="KAG5636003.1"/>
    </source>
</evidence>
<organism evidence="2 3">
    <name type="scientific">Sphagnurus paluster</name>
    <dbReference type="NCBI Taxonomy" id="117069"/>
    <lineage>
        <taxon>Eukaryota</taxon>
        <taxon>Fungi</taxon>
        <taxon>Dikarya</taxon>
        <taxon>Basidiomycota</taxon>
        <taxon>Agaricomycotina</taxon>
        <taxon>Agaricomycetes</taxon>
        <taxon>Agaricomycetidae</taxon>
        <taxon>Agaricales</taxon>
        <taxon>Tricholomatineae</taxon>
        <taxon>Lyophyllaceae</taxon>
        <taxon>Sphagnurus</taxon>
    </lineage>
</organism>
<feature type="region of interest" description="Disordered" evidence="1">
    <location>
        <begin position="180"/>
        <end position="241"/>
    </location>
</feature>
<proteinExistence type="predicted"/>
<evidence type="ECO:0000256" key="1">
    <source>
        <dbReference type="SAM" id="MobiDB-lite"/>
    </source>
</evidence>
<dbReference type="AlphaFoldDB" id="A0A9P7FTK8"/>
<comment type="caution">
    <text evidence="2">The sequence shown here is derived from an EMBL/GenBank/DDBJ whole genome shotgun (WGS) entry which is preliminary data.</text>
</comment>
<keyword evidence="3" id="KW-1185">Reference proteome</keyword>
<reference evidence="2" key="2">
    <citation type="submission" date="2021-10" db="EMBL/GenBank/DDBJ databases">
        <title>Phylogenomics reveals ancestral predisposition of the termite-cultivated fungus Termitomyces towards a domesticated lifestyle.</title>
        <authorList>
            <person name="Auxier B."/>
            <person name="Grum-Grzhimaylo A."/>
            <person name="Cardenas M.E."/>
            <person name="Lodge J.D."/>
            <person name="Laessoe T."/>
            <person name="Pedersen O."/>
            <person name="Smith M.E."/>
            <person name="Kuyper T.W."/>
            <person name="Franco-Molano E.A."/>
            <person name="Baroni T.J."/>
            <person name="Aanen D.K."/>
        </authorList>
    </citation>
    <scope>NUCLEOTIDE SEQUENCE</scope>
    <source>
        <strain evidence="2">D49</strain>
    </source>
</reference>
<gene>
    <name evidence="2" type="ORF">H0H81_009430</name>
</gene>
<reference evidence="2" key="1">
    <citation type="submission" date="2021-02" db="EMBL/GenBank/DDBJ databases">
        <authorList>
            <person name="Nieuwenhuis M."/>
            <person name="Van De Peppel L.J.J."/>
        </authorList>
    </citation>
    <scope>NUCLEOTIDE SEQUENCE</scope>
    <source>
        <strain evidence="2">D49</strain>
    </source>
</reference>
<dbReference type="Proteomes" id="UP000717328">
    <property type="component" value="Unassembled WGS sequence"/>
</dbReference>
<dbReference type="EMBL" id="JABCKI010005989">
    <property type="protein sequence ID" value="KAG5636003.1"/>
    <property type="molecule type" value="Genomic_DNA"/>
</dbReference>